<evidence type="ECO:0000313" key="1">
    <source>
        <dbReference type="EMBL" id="WXB94475.1"/>
    </source>
</evidence>
<dbReference type="InterPro" id="IPR025553">
    <property type="entry name" value="YppF"/>
</dbReference>
<name>A0ABZ2NB27_9BACI</name>
<dbReference type="RefSeq" id="WP_338754204.1">
    <property type="nucleotide sequence ID" value="NZ_CP147404.1"/>
</dbReference>
<evidence type="ECO:0000313" key="2">
    <source>
        <dbReference type="Proteomes" id="UP001387364"/>
    </source>
</evidence>
<dbReference type="Pfam" id="PF14178">
    <property type="entry name" value="YppF"/>
    <property type="match status" value="1"/>
</dbReference>
<dbReference type="EMBL" id="CP147404">
    <property type="protein sequence ID" value="WXB94475.1"/>
    <property type="molecule type" value="Genomic_DNA"/>
</dbReference>
<organism evidence="1 2">
    <name type="scientific">Bacillus kandeliae</name>
    <dbReference type="NCBI Taxonomy" id="3129297"/>
    <lineage>
        <taxon>Bacteria</taxon>
        <taxon>Bacillati</taxon>
        <taxon>Bacillota</taxon>
        <taxon>Bacilli</taxon>
        <taxon>Bacillales</taxon>
        <taxon>Bacillaceae</taxon>
        <taxon>Bacillus</taxon>
    </lineage>
</organism>
<sequence length="73" mass="8890">MVMKELIYQFILLKKRQPAHANELLDFIQTNYLNGDLTIKEYKKLFYELDQRKAHKPIHYMDQYSFVIQPQAQ</sequence>
<proteinExistence type="predicted"/>
<keyword evidence="2" id="KW-1185">Reference proteome</keyword>
<reference evidence="1 2" key="1">
    <citation type="submission" date="2024-02" db="EMBL/GenBank/DDBJ databases">
        <title>Seven novel Bacillus-like species.</title>
        <authorList>
            <person name="Liu G."/>
        </authorList>
    </citation>
    <scope>NUCLEOTIDE SEQUENCE [LARGE SCALE GENOMIC DNA]</scope>
    <source>
        <strain evidence="1 2">FJAT-52991</strain>
    </source>
</reference>
<protein>
    <submittedName>
        <fullName evidence="1">YppF family protein</fullName>
    </submittedName>
</protein>
<accession>A0ABZ2NB27</accession>
<gene>
    <name evidence="1" type="primary">yppF</name>
    <name evidence="1" type="ORF">WDJ61_07570</name>
</gene>
<dbReference type="Proteomes" id="UP001387364">
    <property type="component" value="Chromosome"/>
</dbReference>